<sequence>MARKSSGVHAAEYPIAYTPILDPAPNSGDGKEDRGLCGGDRNLWTPFFLRRSVLGGFLMLFVAILASLVALFVYTERQGKSLGIETPGERFYYLWTYGPTAVFMIVTAGWTQVEYRSMQMMPWVLMFKGPTPAAESVFLDYMSLLNVVSLYKSLQQKHFLVSLCVLGSLLLNGLSVISTGLFELDNRQIPRPTNFTVTHQFNASNWNPLASDALPFVACLGYTGQNLTPPIGVHDSYIYPPFQPVDSLISNSSNLEAGTEYEVDLDIFDVDLDCEPTKRTVNTTTRTEDDVSGGTIKGMDIFKTKDGCRLSTIPDVISLVNGGKNVDAFIQGCHGQTVPNPDVSESESQDISYGYDWRLWAMISPKMFDSDTQTEVMHSGAWQDIDITTIVCKMRYNMSHGKVTIWREPGSDTMSTSIKSKDLAPSKGLPNVSGNKFLFAVDQALTVGSTNFRLSNGEQSVFASAKPLDKLRKSPSDFTQAIKDSYSCLARQVAKNELLVQSPHQVQGMKRSEEPRLFVRPLSFWLMVALMTTLILAVILLLIFQLPVSVCPRDTSSIAGLSTVFAQSPEFMAAFQGTELKSIESMEGSELQKIQFSSHLEPDGTYRLVPGSEEPIQNRLIKSSDSHSMENLQISWWRPLSSTFYIQLPVVIAPLGVIAALETVYHISQSSHGITLVEGKSEYYHYVWTYIPALVMFAVRCLFQSIEFGARIFQPYVELRKGDASSETTVFENQLRKIAAFGVVDALRKRQWALAAATLTLLLAAITPIVVAGLYTVGHPMRTSSTNLIQLTRWDLGESTPWATYTQFWATGDYKTQTVPAMIIYMNLTYPQWTYKDLAFPQLLLNGTQNATQSGSSNATSQHGFVTARIPAVRPRLSCVEDKNLTCKGDAESGYDCSTNSCFSQDDAEGRLDEGFMVAYGGGGAHGVDLPPSNCPTYYILYGGNTARHHLIACNASIETVDVDVRFEVPSFSLDPEFEPKVVNESVKEPFRTSGAIWPELDKFDNYLAKAPPVTGSSTNSLDQSFASFMMEAMINGKGGVPLEELWDPATFMSRFSDIWVMCVTQIINTGARQSFEGAPNPTDAVWPNTTHAPVYQALYHDGRSYLIQSAISTRILDGILAGMILCALIAMVFMKTKRTLPKNPNSIAAVASMLQGSKMVETKYVQKRSEWCSDKELRRRGVFTTQRFSMGWWNMESKPPSTHPSDESRSNELEAQVRQKQFKIDFNMDEEIPDYRSPT</sequence>
<reference evidence="3" key="1">
    <citation type="submission" date="2022-11" db="EMBL/GenBank/DDBJ databases">
        <authorList>
            <person name="Petersen C."/>
        </authorList>
    </citation>
    <scope>NUCLEOTIDE SEQUENCE</scope>
    <source>
        <strain evidence="3">IBT 23319</strain>
    </source>
</reference>
<keyword evidence="2" id="KW-1133">Transmembrane helix</keyword>
<reference evidence="3" key="2">
    <citation type="journal article" date="2023" name="IMA Fungus">
        <title>Comparative genomic study of the Penicillium genus elucidates a diverse pangenome and 15 lateral gene transfer events.</title>
        <authorList>
            <person name="Petersen C."/>
            <person name="Sorensen T."/>
            <person name="Nielsen M.R."/>
            <person name="Sondergaard T.E."/>
            <person name="Sorensen J.L."/>
            <person name="Fitzpatrick D.A."/>
            <person name="Frisvad J.C."/>
            <person name="Nielsen K.L."/>
        </authorList>
    </citation>
    <scope>NUCLEOTIDE SEQUENCE</scope>
    <source>
        <strain evidence="3">IBT 23319</strain>
    </source>
</reference>
<evidence type="ECO:0000256" key="2">
    <source>
        <dbReference type="SAM" id="Phobius"/>
    </source>
</evidence>
<keyword evidence="2" id="KW-0812">Transmembrane</keyword>
<evidence type="ECO:0000313" key="4">
    <source>
        <dbReference type="Proteomes" id="UP001147733"/>
    </source>
</evidence>
<gene>
    <name evidence="3" type="ORF">N7469_002354</name>
</gene>
<feature type="transmembrane region" description="Helical" evidence="2">
    <location>
        <begin position="685"/>
        <end position="703"/>
    </location>
</feature>
<feature type="transmembrane region" description="Helical" evidence="2">
    <location>
        <begin position="644"/>
        <end position="665"/>
    </location>
</feature>
<evidence type="ECO:0000313" key="3">
    <source>
        <dbReference type="EMBL" id="KAJ5240763.1"/>
    </source>
</evidence>
<dbReference type="EMBL" id="JAPQKT010000002">
    <property type="protein sequence ID" value="KAJ5240763.1"/>
    <property type="molecule type" value="Genomic_DNA"/>
</dbReference>
<feature type="transmembrane region" description="Helical" evidence="2">
    <location>
        <begin position="752"/>
        <end position="775"/>
    </location>
</feature>
<proteinExistence type="predicted"/>
<comment type="caution">
    <text evidence="3">The sequence shown here is derived from an EMBL/GenBank/DDBJ whole genome shotgun (WGS) entry which is preliminary data.</text>
</comment>
<keyword evidence="2" id="KW-0472">Membrane</keyword>
<feature type="transmembrane region" description="Helical" evidence="2">
    <location>
        <begin position="1116"/>
        <end position="1135"/>
    </location>
</feature>
<protein>
    <submittedName>
        <fullName evidence="3">Uncharacterized protein</fullName>
    </submittedName>
</protein>
<accession>A0A9W9PCH4</accession>
<feature type="transmembrane region" description="Helical" evidence="2">
    <location>
        <begin position="522"/>
        <end position="544"/>
    </location>
</feature>
<feature type="region of interest" description="Disordered" evidence="1">
    <location>
        <begin position="1196"/>
        <end position="1216"/>
    </location>
</feature>
<dbReference type="PANTHER" id="PTHR37544:SF1">
    <property type="entry name" value="PHOSPHORIBOSYLAMINOIMIDAZOLE-SUCCINOCARBOXAMIDE SYNTHASE"/>
    <property type="match status" value="1"/>
</dbReference>
<dbReference type="Pfam" id="PF11915">
    <property type="entry name" value="DUF3433"/>
    <property type="match status" value="2"/>
</dbReference>
<name>A0A9W9PCH4_PENCI</name>
<feature type="transmembrane region" description="Helical" evidence="2">
    <location>
        <begin position="94"/>
        <end position="113"/>
    </location>
</feature>
<feature type="transmembrane region" description="Helical" evidence="2">
    <location>
        <begin position="53"/>
        <end position="74"/>
    </location>
</feature>
<dbReference type="OrthoDB" id="5332281at2759"/>
<feature type="transmembrane region" description="Helical" evidence="2">
    <location>
        <begin position="158"/>
        <end position="182"/>
    </location>
</feature>
<dbReference type="Proteomes" id="UP001147733">
    <property type="component" value="Unassembled WGS sequence"/>
</dbReference>
<keyword evidence="4" id="KW-1185">Reference proteome</keyword>
<evidence type="ECO:0000256" key="1">
    <source>
        <dbReference type="SAM" id="MobiDB-lite"/>
    </source>
</evidence>
<feature type="compositionally biased region" description="Basic and acidic residues" evidence="1">
    <location>
        <begin position="1205"/>
        <end position="1216"/>
    </location>
</feature>
<dbReference type="PANTHER" id="PTHR37544">
    <property type="entry name" value="SPRAY-RELATED"/>
    <property type="match status" value="1"/>
</dbReference>
<dbReference type="AlphaFoldDB" id="A0A9W9PCH4"/>
<organism evidence="3 4">
    <name type="scientific">Penicillium citrinum</name>
    <dbReference type="NCBI Taxonomy" id="5077"/>
    <lineage>
        <taxon>Eukaryota</taxon>
        <taxon>Fungi</taxon>
        <taxon>Dikarya</taxon>
        <taxon>Ascomycota</taxon>
        <taxon>Pezizomycotina</taxon>
        <taxon>Eurotiomycetes</taxon>
        <taxon>Eurotiomycetidae</taxon>
        <taxon>Eurotiales</taxon>
        <taxon>Aspergillaceae</taxon>
        <taxon>Penicillium</taxon>
    </lineage>
</organism>
<dbReference type="GeneID" id="81380441"/>
<dbReference type="RefSeq" id="XP_056503768.1">
    <property type="nucleotide sequence ID" value="XM_056641274.1"/>
</dbReference>
<dbReference type="InterPro" id="IPR021840">
    <property type="entry name" value="DUF3433"/>
</dbReference>